<evidence type="ECO:0000256" key="6">
    <source>
        <dbReference type="SAM" id="MobiDB-lite"/>
    </source>
</evidence>
<evidence type="ECO:0000256" key="2">
    <source>
        <dbReference type="ARBA" id="ARBA00022771"/>
    </source>
</evidence>
<dbReference type="EMBL" id="BDRX01000134">
    <property type="protein sequence ID" value="GBF98761.1"/>
    <property type="molecule type" value="Genomic_DNA"/>
</dbReference>
<feature type="region of interest" description="Disordered" evidence="6">
    <location>
        <begin position="611"/>
        <end position="662"/>
    </location>
</feature>
<dbReference type="Pfam" id="PF01753">
    <property type="entry name" value="zf-MYND"/>
    <property type="match status" value="1"/>
</dbReference>
<dbReference type="InParanoid" id="A0A2V0PG13"/>
<dbReference type="PROSITE" id="PS50865">
    <property type="entry name" value="ZF_MYND_2"/>
    <property type="match status" value="1"/>
</dbReference>
<sequence length="723" mass="72825">MADDVNAAATAAARERLAADLRDLGAALTSLQAQPDLAPEVQELISSWDHLRSRALLDAASSEGGGLQGGEAAAEAAAALLQTARSAALVSANPSLVAQAFAAICSLFLCSGIEGWPPEVVPIVSKLAGGVLEYFLNQQLDSRIRSAAGGVVASLLCQPGCAACLLAAPGAGGTVEALIAAARREGELQRDDAFALLAALVNADAATAERAASAEAALLPIAVERIRSGAAPLGPLRLVLALAIDNAGAVRAHVRAAPGLGGAAVDLLMALGAAHLAVQQGAPQRQEMLVKVLWVLCYLMVDRSPAYPEVLDALTSRGALPRLLALLRSPNKEVSKFAACALDEFARQDAGADALFKVPRAASELAAALRRAYADDEDPPLAQYYAAHALSRVLDHSEGGRVAEALARAAVAEGSTGSLLGALAGQIMASVSYVDSHVQLGMLIAGASVLARILMSATAAEQLRVIRRVPLLPEACILALDYWQPRLGNEHKAVCSDLFLLVACAAGFDRAQAVRLQRSPRSAQPPAATADTAAARAALRAAPGMEGMLRLYQDWLYSQPAAAYACGGVEVVAIKWLLALPEVRAPAAPTAAGPASAGPTAAAARAPAAAAAAPPPGAAGGSSAAAKPLVPEAGSGGSSRADGSGPSCSSGGDVGSGGGSGAEAAARPPACGGCGKSAEAEAPLLRCAGCRAQHYCGKACATAHWPSHRAACKAARTAAAPRS</sequence>
<dbReference type="Gene3D" id="1.25.10.10">
    <property type="entry name" value="Leucine-rich Repeat Variant"/>
    <property type="match status" value="1"/>
</dbReference>
<dbReference type="InterPro" id="IPR002893">
    <property type="entry name" value="Znf_MYND"/>
</dbReference>
<keyword evidence="9" id="KW-1185">Reference proteome</keyword>
<accession>A0A2V0PG13</accession>
<comment type="caution">
    <text evidence="8">The sequence shown here is derived from an EMBL/GenBank/DDBJ whole genome shotgun (WGS) entry which is preliminary data.</text>
</comment>
<feature type="domain" description="MYND-type" evidence="7">
    <location>
        <begin position="671"/>
        <end position="712"/>
    </location>
</feature>
<dbReference type="InterPro" id="IPR000225">
    <property type="entry name" value="Armadillo"/>
</dbReference>
<evidence type="ECO:0000256" key="3">
    <source>
        <dbReference type="ARBA" id="ARBA00022833"/>
    </source>
</evidence>
<feature type="compositionally biased region" description="Low complexity" evidence="6">
    <location>
        <begin position="638"/>
        <end position="651"/>
    </location>
</feature>
<evidence type="ECO:0000259" key="7">
    <source>
        <dbReference type="PROSITE" id="PS50865"/>
    </source>
</evidence>
<organism evidence="8 9">
    <name type="scientific">Raphidocelis subcapitata</name>
    <dbReference type="NCBI Taxonomy" id="307507"/>
    <lineage>
        <taxon>Eukaryota</taxon>
        <taxon>Viridiplantae</taxon>
        <taxon>Chlorophyta</taxon>
        <taxon>core chlorophytes</taxon>
        <taxon>Chlorophyceae</taxon>
        <taxon>CS clade</taxon>
        <taxon>Sphaeropleales</taxon>
        <taxon>Selenastraceae</taxon>
        <taxon>Raphidocelis</taxon>
    </lineage>
</organism>
<dbReference type="InterPro" id="IPR016024">
    <property type="entry name" value="ARM-type_fold"/>
</dbReference>
<name>A0A2V0PG13_9CHLO</name>
<feature type="compositionally biased region" description="Gly residues" evidence="6">
    <location>
        <begin position="652"/>
        <end position="661"/>
    </location>
</feature>
<keyword evidence="1" id="KW-0479">Metal-binding</keyword>
<dbReference type="InterPro" id="IPR011989">
    <property type="entry name" value="ARM-like"/>
</dbReference>
<dbReference type="Proteomes" id="UP000247498">
    <property type="component" value="Unassembled WGS sequence"/>
</dbReference>
<gene>
    <name evidence="8" type="ORF">Rsub_11167</name>
</gene>
<protein>
    <recommendedName>
        <fullName evidence="7">MYND-type domain-containing protein</fullName>
    </recommendedName>
</protein>
<dbReference type="GO" id="GO:0008270">
    <property type="term" value="F:zinc ion binding"/>
    <property type="evidence" value="ECO:0007669"/>
    <property type="project" value="UniProtKB-KW"/>
</dbReference>
<evidence type="ECO:0000313" key="9">
    <source>
        <dbReference type="Proteomes" id="UP000247498"/>
    </source>
</evidence>
<evidence type="ECO:0000256" key="5">
    <source>
        <dbReference type="PROSITE-ProRule" id="PRU00259"/>
    </source>
</evidence>
<keyword evidence="3" id="KW-0862">Zinc</keyword>
<dbReference type="Gene3D" id="6.10.140.2220">
    <property type="match status" value="1"/>
</dbReference>
<evidence type="ECO:0000256" key="1">
    <source>
        <dbReference type="ARBA" id="ARBA00022723"/>
    </source>
</evidence>
<dbReference type="PROSITE" id="PS01360">
    <property type="entry name" value="ZF_MYND_1"/>
    <property type="match status" value="1"/>
</dbReference>
<evidence type="ECO:0000256" key="4">
    <source>
        <dbReference type="PROSITE-ProRule" id="PRU00134"/>
    </source>
</evidence>
<evidence type="ECO:0000313" key="8">
    <source>
        <dbReference type="EMBL" id="GBF98761.1"/>
    </source>
</evidence>
<dbReference type="STRING" id="307507.A0A2V0PG13"/>
<keyword evidence="2 4" id="KW-0863">Zinc-finger</keyword>
<dbReference type="AlphaFoldDB" id="A0A2V0PG13"/>
<dbReference type="SUPFAM" id="SSF144232">
    <property type="entry name" value="HIT/MYND zinc finger-like"/>
    <property type="match status" value="1"/>
</dbReference>
<dbReference type="SUPFAM" id="SSF48371">
    <property type="entry name" value="ARM repeat"/>
    <property type="match status" value="2"/>
</dbReference>
<dbReference type="PROSITE" id="PS50176">
    <property type="entry name" value="ARM_REPEAT"/>
    <property type="match status" value="1"/>
</dbReference>
<proteinExistence type="predicted"/>
<reference evidence="8 9" key="1">
    <citation type="journal article" date="2018" name="Sci. Rep.">
        <title>Raphidocelis subcapitata (=Pseudokirchneriella subcapitata) provides an insight into genome evolution and environmental adaptations in the Sphaeropleales.</title>
        <authorList>
            <person name="Suzuki S."/>
            <person name="Yamaguchi H."/>
            <person name="Nakajima N."/>
            <person name="Kawachi M."/>
        </authorList>
    </citation>
    <scope>NUCLEOTIDE SEQUENCE [LARGE SCALE GENOMIC DNA]</scope>
    <source>
        <strain evidence="8 9">NIES-35</strain>
    </source>
</reference>
<feature type="repeat" description="ARM" evidence="5">
    <location>
        <begin position="318"/>
        <end position="355"/>
    </location>
</feature>